<evidence type="ECO:0000256" key="1">
    <source>
        <dbReference type="SAM" id="Phobius"/>
    </source>
</evidence>
<dbReference type="eggNOG" id="arCOG05612">
    <property type="taxonomic scope" value="Archaea"/>
</dbReference>
<dbReference type="InterPro" id="IPR012902">
    <property type="entry name" value="N_methyl_site"/>
</dbReference>
<dbReference type="STRING" id="698757.Pogu_0735"/>
<gene>
    <name evidence="2" type="ordered locus">Pogu_0735</name>
</gene>
<protein>
    <recommendedName>
        <fullName evidence="4">Archaeal flagellin N-terminal-like domain protein</fullName>
    </recommendedName>
</protein>
<evidence type="ECO:0000313" key="3">
    <source>
        <dbReference type="Proteomes" id="UP000009062"/>
    </source>
</evidence>
<evidence type="ECO:0008006" key="4">
    <source>
        <dbReference type="Google" id="ProtNLM"/>
    </source>
</evidence>
<keyword evidence="1" id="KW-0812">Transmembrane</keyword>
<dbReference type="HOGENOM" id="CLU_1656947_0_0_2"/>
<dbReference type="Proteomes" id="UP000009062">
    <property type="component" value="Chromosome"/>
</dbReference>
<organism evidence="2 3">
    <name type="scientific">Pyrobaculum oguniense (strain DSM 13380 / JCM 10595 / TE7)</name>
    <dbReference type="NCBI Taxonomy" id="698757"/>
    <lineage>
        <taxon>Archaea</taxon>
        <taxon>Thermoproteota</taxon>
        <taxon>Thermoprotei</taxon>
        <taxon>Thermoproteales</taxon>
        <taxon>Thermoproteaceae</taxon>
        <taxon>Pyrobaculum</taxon>
    </lineage>
</organism>
<name>H6Q832_PYROT</name>
<dbReference type="KEGG" id="pog:Pogu_0735"/>
<dbReference type="EMBL" id="CP003316">
    <property type="protein sequence ID" value="AFA38762.1"/>
    <property type="molecule type" value="Genomic_DNA"/>
</dbReference>
<keyword evidence="3" id="KW-1185">Reference proteome</keyword>
<dbReference type="PROSITE" id="PS00409">
    <property type="entry name" value="PROKAR_NTER_METHYL"/>
    <property type="match status" value="1"/>
</dbReference>
<proteinExistence type="predicted"/>
<keyword evidence="1" id="KW-0472">Membrane</keyword>
<feature type="transmembrane region" description="Helical" evidence="1">
    <location>
        <begin position="12"/>
        <end position="35"/>
    </location>
</feature>
<dbReference type="AlphaFoldDB" id="H6Q832"/>
<accession>H6Q832</accession>
<evidence type="ECO:0000313" key="2">
    <source>
        <dbReference type="EMBL" id="AFA38762.1"/>
    </source>
</evidence>
<keyword evidence="1" id="KW-1133">Transmembrane helix</keyword>
<sequence length="161" mass="16750">MPKPKSLRLRGMTTIEALLVAAAFIIVGVIGVMVFQGMGKSVSEALRVNAIVTADRGGFDVTVEVLNGKLEGIELRIVNPSTTVSTQSQGCVAPPTVTASPASGVPRYNINPALVAGQSISCRFTASLSPGQQYTYVIYAIDGNTRKAVQIAKGVVTIGIS</sequence>
<reference evidence="2 3" key="1">
    <citation type="journal article" date="2012" name="Stand. Genomic Sci.">
        <title>Complete genome sequence of Pyrobaculum oguniense.</title>
        <authorList>
            <person name="Bernick D.L."/>
            <person name="Karplus K."/>
            <person name="Lui L.M."/>
            <person name="Coker J.K."/>
            <person name="Murphy J.N."/>
            <person name="Chan P.P."/>
            <person name="Cozen A.E."/>
            <person name="Lowe T.M."/>
        </authorList>
    </citation>
    <scope>NUCLEOTIDE SEQUENCE [LARGE SCALE GENOMIC DNA]</scope>
    <source>
        <strain evidence="2 3">TE7</strain>
    </source>
</reference>